<dbReference type="InterPro" id="IPR029058">
    <property type="entry name" value="AB_hydrolase_fold"/>
</dbReference>
<dbReference type="OrthoDB" id="9785847at2"/>
<dbReference type="PRINTS" id="PR00412">
    <property type="entry name" value="EPOXHYDRLASE"/>
</dbReference>
<keyword evidence="1 3" id="KW-0378">Hydrolase</keyword>
<proteinExistence type="predicted"/>
<evidence type="ECO:0000259" key="2">
    <source>
        <dbReference type="Pfam" id="PF00561"/>
    </source>
</evidence>
<dbReference type="GO" id="GO:0016787">
    <property type="term" value="F:hydrolase activity"/>
    <property type="evidence" value="ECO:0007669"/>
    <property type="project" value="UniProtKB-KW"/>
</dbReference>
<dbReference type="AlphaFoldDB" id="A0A5E4UQ61"/>
<evidence type="ECO:0000313" key="3">
    <source>
        <dbReference type="EMBL" id="VVE01169.1"/>
    </source>
</evidence>
<dbReference type="Gene3D" id="3.40.50.1820">
    <property type="entry name" value="alpha/beta hydrolase"/>
    <property type="match status" value="1"/>
</dbReference>
<dbReference type="InterPro" id="IPR050266">
    <property type="entry name" value="AB_hydrolase_sf"/>
</dbReference>
<evidence type="ECO:0000256" key="1">
    <source>
        <dbReference type="ARBA" id="ARBA00022801"/>
    </source>
</evidence>
<keyword evidence="4" id="KW-1185">Reference proteome</keyword>
<dbReference type="Proteomes" id="UP000414233">
    <property type="component" value="Unassembled WGS sequence"/>
</dbReference>
<feature type="domain" description="AB hydrolase-1" evidence="2">
    <location>
        <begin position="17"/>
        <end position="247"/>
    </location>
</feature>
<organism evidence="3 4">
    <name type="scientific">Pandoraea terrae</name>
    <dbReference type="NCBI Taxonomy" id="1537710"/>
    <lineage>
        <taxon>Bacteria</taxon>
        <taxon>Pseudomonadati</taxon>
        <taxon>Pseudomonadota</taxon>
        <taxon>Betaproteobacteria</taxon>
        <taxon>Burkholderiales</taxon>
        <taxon>Burkholderiaceae</taxon>
        <taxon>Pandoraea</taxon>
    </lineage>
</organism>
<dbReference type="GO" id="GO:0016020">
    <property type="term" value="C:membrane"/>
    <property type="evidence" value="ECO:0007669"/>
    <property type="project" value="TreeGrafter"/>
</dbReference>
<dbReference type="PRINTS" id="PR00111">
    <property type="entry name" value="ABHYDROLASE"/>
</dbReference>
<dbReference type="InterPro" id="IPR000639">
    <property type="entry name" value="Epox_hydrolase-like"/>
</dbReference>
<sequence length="264" mass="27698">MSAPLPACRIEGEGPVTLVLLHGIGGNRNVWAAQFDTFVRAGYRVAAWDMPGYGQSAPIAPCTMATLAGALRRMLDALRAPRCVLIGHSMGGMVAQELMAADPAGIGAVVLCGTSPAFGRADGDFQRAFVQARTAPLDAGKTMREVAESIVPKMLGEMPPGTRARAAVIAVDAMAAVPQQAYRDALEALVGFDQRAALPRMDVPVLLVAGEHDTNAPAPVMAKMRDKLPDAEYLCLPGAGHLMNLSHAGAFDAAVLDFLSRRLA</sequence>
<reference evidence="3 4" key="1">
    <citation type="submission" date="2019-08" db="EMBL/GenBank/DDBJ databases">
        <authorList>
            <person name="Peeters C."/>
        </authorList>
    </citation>
    <scope>NUCLEOTIDE SEQUENCE [LARGE SCALE GENOMIC DNA]</scope>
    <source>
        <strain evidence="3 4">LMG 30175</strain>
    </source>
</reference>
<dbReference type="Pfam" id="PF00561">
    <property type="entry name" value="Abhydrolase_1"/>
    <property type="match status" value="1"/>
</dbReference>
<dbReference type="EMBL" id="CABPRZ010000007">
    <property type="protein sequence ID" value="VVE01169.1"/>
    <property type="molecule type" value="Genomic_DNA"/>
</dbReference>
<dbReference type="PANTHER" id="PTHR43798">
    <property type="entry name" value="MONOACYLGLYCEROL LIPASE"/>
    <property type="match status" value="1"/>
</dbReference>
<dbReference type="InterPro" id="IPR000073">
    <property type="entry name" value="AB_hydrolase_1"/>
</dbReference>
<dbReference type="SUPFAM" id="SSF53474">
    <property type="entry name" value="alpha/beta-Hydrolases"/>
    <property type="match status" value="1"/>
</dbReference>
<evidence type="ECO:0000313" key="4">
    <source>
        <dbReference type="Proteomes" id="UP000414233"/>
    </source>
</evidence>
<dbReference type="PANTHER" id="PTHR43798:SF31">
    <property type="entry name" value="AB HYDROLASE SUPERFAMILY PROTEIN YCLE"/>
    <property type="match status" value="1"/>
</dbReference>
<dbReference type="RefSeq" id="WP_150696967.1">
    <property type="nucleotide sequence ID" value="NZ_CABPRZ010000007.1"/>
</dbReference>
<name>A0A5E4UQ61_9BURK</name>
<accession>A0A5E4UQ61</accession>
<protein>
    <submittedName>
        <fullName evidence="3">Alpha/beta hydrolase</fullName>
    </submittedName>
</protein>
<gene>
    <name evidence="3" type="ORF">PTE30175_02066</name>
</gene>